<feature type="non-terminal residue" evidence="4">
    <location>
        <position position="1"/>
    </location>
</feature>
<dbReference type="AlphaFoldDB" id="N6U5B4"/>
<dbReference type="GO" id="GO:0005634">
    <property type="term" value="C:nucleus"/>
    <property type="evidence" value="ECO:0007669"/>
    <property type="project" value="UniProtKB-SubCell"/>
</dbReference>
<dbReference type="OMA" id="AMYSHIS"/>
<evidence type="ECO:0000313" key="4">
    <source>
        <dbReference type="EMBL" id="ENN76790.1"/>
    </source>
</evidence>
<feature type="compositionally biased region" description="Low complexity" evidence="3">
    <location>
        <begin position="266"/>
        <end position="277"/>
    </location>
</feature>
<dbReference type="PANTHER" id="PTHR12610">
    <property type="entry name" value="SINGLE STRANDED DNA BINDING PROTEIN"/>
    <property type="match status" value="1"/>
</dbReference>
<feature type="compositionally biased region" description="Gly residues" evidence="3">
    <location>
        <begin position="203"/>
        <end position="215"/>
    </location>
</feature>
<organism evidence="4">
    <name type="scientific">Dendroctonus ponderosae</name>
    <name type="common">Mountain pine beetle</name>
    <dbReference type="NCBI Taxonomy" id="77166"/>
    <lineage>
        <taxon>Eukaryota</taxon>
        <taxon>Metazoa</taxon>
        <taxon>Ecdysozoa</taxon>
        <taxon>Arthropoda</taxon>
        <taxon>Hexapoda</taxon>
        <taxon>Insecta</taxon>
        <taxon>Pterygota</taxon>
        <taxon>Neoptera</taxon>
        <taxon>Endopterygota</taxon>
        <taxon>Coleoptera</taxon>
        <taxon>Polyphaga</taxon>
        <taxon>Cucujiformia</taxon>
        <taxon>Curculionidae</taxon>
        <taxon>Scolytinae</taxon>
        <taxon>Dendroctonus</taxon>
    </lineage>
</organism>
<evidence type="ECO:0000256" key="2">
    <source>
        <dbReference type="ARBA" id="ARBA00023242"/>
    </source>
</evidence>
<dbReference type="Pfam" id="PF04503">
    <property type="entry name" value="SSDP"/>
    <property type="match status" value="1"/>
</dbReference>
<dbReference type="OrthoDB" id="5600002at2759"/>
<protein>
    <submittedName>
        <fullName evidence="4">Uncharacterized protein</fullName>
    </submittedName>
</protein>
<dbReference type="EMBL" id="KB740967">
    <property type="protein sequence ID" value="ENN76790.1"/>
    <property type="molecule type" value="Genomic_DNA"/>
</dbReference>
<gene>
    <name evidence="4" type="ORF">YQE_06631</name>
</gene>
<proteinExistence type="predicted"/>
<keyword evidence="2" id="KW-0539">Nucleus</keyword>
<comment type="subcellular location">
    <subcellularLocation>
        <location evidence="1">Nucleus</location>
    </subcellularLocation>
</comment>
<reference evidence="4" key="1">
    <citation type="journal article" date="2013" name="Genome Biol.">
        <title>Draft genome of the mountain pine beetle, Dendroctonus ponderosae Hopkins, a major forest pest.</title>
        <authorList>
            <person name="Keeling C.I."/>
            <person name="Yuen M.M."/>
            <person name="Liao N.Y."/>
            <person name="Docking T.R."/>
            <person name="Chan S.K."/>
            <person name="Taylor G.A."/>
            <person name="Palmquist D.L."/>
            <person name="Jackman S.D."/>
            <person name="Nguyen A."/>
            <person name="Li M."/>
            <person name="Henderson H."/>
            <person name="Janes J.K."/>
            <person name="Zhao Y."/>
            <person name="Pandoh P."/>
            <person name="Moore R."/>
            <person name="Sperling F.A."/>
            <person name="Huber D.P."/>
            <person name="Birol I."/>
            <person name="Jones S.J."/>
            <person name="Bohlmann J."/>
        </authorList>
    </citation>
    <scope>NUCLEOTIDE SEQUENCE</scope>
</reference>
<dbReference type="GO" id="GO:0045944">
    <property type="term" value="P:positive regulation of transcription by RNA polymerase II"/>
    <property type="evidence" value="ECO:0007669"/>
    <property type="project" value="TreeGrafter"/>
</dbReference>
<evidence type="ECO:0000256" key="1">
    <source>
        <dbReference type="ARBA" id="ARBA00004123"/>
    </source>
</evidence>
<dbReference type="PANTHER" id="PTHR12610:SF12">
    <property type="entry name" value="SEQUENCE-SPECIFIC SINGLE-STRANDED DNA-BINDING PROTEIN, ISOFORM D"/>
    <property type="match status" value="1"/>
</dbReference>
<feature type="compositionally biased region" description="Gly residues" evidence="3">
    <location>
        <begin position="148"/>
        <end position="157"/>
    </location>
</feature>
<feature type="compositionally biased region" description="Gly residues" evidence="3">
    <location>
        <begin position="301"/>
        <end position="315"/>
    </location>
</feature>
<name>N6U5B4_DENPD</name>
<evidence type="ECO:0000256" key="3">
    <source>
        <dbReference type="SAM" id="MobiDB-lite"/>
    </source>
</evidence>
<sequence>MCNIATSCNNRHGFVNSGYGVNGISHNAGPAPSPLGQMPADGMPGGPIPPGFFPNSTLRPSPPTHPSSQPSPHSQPPPHTSIMTTQPFMNPRYPAGPRPGVRMPQIGSDFNGPPGQPLMPNNMDPTRQGPPATLNRMNPPRGPSMGPLGPGTYGTGLRGPPPNSSLGPGGPMPPMTMGGPGGRPQWQPNTSTPMNYSSSSPGNYGGPPGSAGPAGPGTPIMPSPQDSSNSGGENMYTLMKPAVGGNMPGDFQMGGGPDAGGPMGPMGPNSMGPVMNGDGMDGMKNSPANGGPGTPREDSGSGMGDYNLGGFGGPGENVSNV</sequence>
<feature type="compositionally biased region" description="Gly residues" evidence="3">
    <location>
        <begin position="252"/>
        <end position="264"/>
    </location>
</feature>
<dbReference type="HOGENOM" id="CLU_053914_1_0_1"/>
<feature type="region of interest" description="Disordered" evidence="3">
    <location>
        <begin position="30"/>
        <end position="321"/>
    </location>
</feature>
<accession>N6U5B4</accession>